<feature type="compositionally biased region" description="Basic residues" evidence="1">
    <location>
        <begin position="60"/>
        <end position="80"/>
    </location>
</feature>
<proteinExistence type="predicted"/>
<name>A0A6J4QTM8_9ACTN</name>
<reference evidence="2" key="1">
    <citation type="submission" date="2020-02" db="EMBL/GenBank/DDBJ databases">
        <authorList>
            <person name="Meier V. D."/>
        </authorList>
    </citation>
    <scope>NUCLEOTIDE SEQUENCE</scope>
    <source>
        <strain evidence="2">AVDCRST_MAG25</strain>
    </source>
</reference>
<evidence type="ECO:0000256" key="1">
    <source>
        <dbReference type="SAM" id="MobiDB-lite"/>
    </source>
</evidence>
<dbReference type="EMBL" id="CADCVI010000001">
    <property type="protein sequence ID" value="CAA9454994.1"/>
    <property type="molecule type" value="Genomic_DNA"/>
</dbReference>
<feature type="non-terminal residue" evidence="2">
    <location>
        <position position="115"/>
    </location>
</feature>
<accession>A0A6J4QTM8</accession>
<sequence length="115" mass="12876">DGPRLRGVLLPDHHGQGNGQPARDRDLVRPPGLDPLHALRRRGPRGLGQEPPPRPAGHGPRGRRNLCRPRPRARRRRGGRARAPAPRREVRTVPRQPRKLAPERPADRRGPRPGV</sequence>
<evidence type="ECO:0000313" key="2">
    <source>
        <dbReference type="EMBL" id="CAA9454994.1"/>
    </source>
</evidence>
<feature type="non-terminal residue" evidence="2">
    <location>
        <position position="1"/>
    </location>
</feature>
<feature type="compositionally biased region" description="Basic and acidic residues" evidence="1">
    <location>
        <begin position="100"/>
        <end position="115"/>
    </location>
</feature>
<organism evidence="2">
    <name type="scientific">uncultured Rubrobacteraceae bacterium</name>
    <dbReference type="NCBI Taxonomy" id="349277"/>
    <lineage>
        <taxon>Bacteria</taxon>
        <taxon>Bacillati</taxon>
        <taxon>Actinomycetota</taxon>
        <taxon>Rubrobacteria</taxon>
        <taxon>Rubrobacterales</taxon>
        <taxon>Rubrobacteraceae</taxon>
        <taxon>environmental samples</taxon>
    </lineage>
</organism>
<protein>
    <submittedName>
        <fullName evidence="2">Uncharacterized protein</fullName>
    </submittedName>
</protein>
<dbReference type="AlphaFoldDB" id="A0A6J4QTM8"/>
<feature type="region of interest" description="Disordered" evidence="1">
    <location>
        <begin position="1"/>
        <end position="115"/>
    </location>
</feature>
<gene>
    <name evidence="2" type="ORF">AVDCRST_MAG25-4</name>
</gene>